<reference evidence="4" key="2">
    <citation type="submission" date="2019-10" db="EMBL/GenBank/DDBJ databases">
        <authorList>
            <consortium name="NCBI Genome Project"/>
        </authorList>
    </citation>
    <scope>NUCLEOTIDE SEQUENCE</scope>
    <source>
        <strain evidence="4">NI907</strain>
    </source>
</reference>
<reference evidence="4" key="3">
    <citation type="submission" date="2025-08" db="UniProtKB">
        <authorList>
            <consortium name="RefSeq"/>
        </authorList>
    </citation>
    <scope>IDENTIFICATION</scope>
    <source>
        <strain evidence="4">NI907</strain>
    </source>
</reference>
<feature type="region of interest" description="Disordered" evidence="1">
    <location>
        <begin position="379"/>
        <end position="400"/>
    </location>
</feature>
<evidence type="ECO:0000313" key="4">
    <source>
        <dbReference type="RefSeq" id="XP_030980202.1"/>
    </source>
</evidence>
<keyword evidence="2" id="KW-1133">Transmembrane helix</keyword>
<feature type="compositionally biased region" description="Polar residues" evidence="1">
    <location>
        <begin position="55"/>
        <end position="70"/>
    </location>
</feature>
<dbReference type="GeneID" id="41965923"/>
<reference evidence="3 4" key="1">
    <citation type="journal article" date="2019" name="Mol. Biol. Evol.">
        <title>Blast fungal genomes show frequent chromosomal changes, gene gains and losses, and effector gene turnover.</title>
        <authorList>
            <person name="Gomez Luciano L.B."/>
            <person name="Jason Tsai I."/>
            <person name="Chuma I."/>
            <person name="Tosa Y."/>
            <person name="Chen Y.H."/>
            <person name="Li J.Y."/>
            <person name="Li M.Y."/>
            <person name="Jade Lu M.Y."/>
            <person name="Nakayashiki H."/>
            <person name="Li W.H."/>
        </authorList>
    </citation>
    <scope>NUCLEOTIDE SEQUENCE [LARGE SCALE GENOMIC DNA]</scope>
    <source>
        <strain evidence="3 4">NI907</strain>
    </source>
</reference>
<dbReference type="RefSeq" id="XP_030980202.1">
    <property type="nucleotide sequence ID" value="XM_031131018.1"/>
</dbReference>
<protein>
    <submittedName>
        <fullName evidence="4">Uncharacterized protein</fullName>
    </submittedName>
</protein>
<gene>
    <name evidence="4" type="ORF">PgNI_11044</name>
</gene>
<evidence type="ECO:0000313" key="3">
    <source>
        <dbReference type="Proteomes" id="UP000515153"/>
    </source>
</evidence>
<evidence type="ECO:0000256" key="2">
    <source>
        <dbReference type="SAM" id="Phobius"/>
    </source>
</evidence>
<evidence type="ECO:0000256" key="1">
    <source>
        <dbReference type="SAM" id="MobiDB-lite"/>
    </source>
</evidence>
<keyword evidence="2" id="KW-0812">Transmembrane</keyword>
<name>A0A6P8AZA3_PYRGI</name>
<keyword evidence="3" id="KW-1185">Reference proteome</keyword>
<feature type="compositionally biased region" description="Low complexity" evidence="1">
    <location>
        <begin position="243"/>
        <end position="282"/>
    </location>
</feature>
<accession>A0A6P8AZA3</accession>
<keyword evidence="2" id="KW-0472">Membrane</keyword>
<dbReference type="KEGG" id="pgri:PgNI_11044"/>
<feature type="transmembrane region" description="Helical" evidence="2">
    <location>
        <begin position="207"/>
        <end position="230"/>
    </location>
</feature>
<feature type="region of interest" description="Disordered" evidence="1">
    <location>
        <begin position="243"/>
        <end position="294"/>
    </location>
</feature>
<dbReference type="Proteomes" id="UP000515153">
    <property type="component" value="Chromosome VII"/>
</dbReference>
<feature type="region of interest" description="Disordered" evidence="1">
    <location>
        <begin position="49"/>
        <end position="93"/>
    </location>
</feature>
<sequence>MSTLHHHPSESWRPYRPNYGHPTTGHVHEMHPYPYRRYSQHEEASLVPQLGPRTGSVSSMKSNNGGYQSASPPPPPPLMINNKNPSPPPPMATNPMSIHSPPPLAPTPTIYRHNADNTSSAPAHMQQHHRGPSNVATLASSAPTMAYPDMAALRTIPEHDVDSDSDAASRSSSRRCSCCCCCCPCACLSDPPMWLRQLWEYIVLNRCLVYGLIAFVVCSVVFGIVFGVVIPNVAAAGGGAESSLLPSSTGTLPTATVTPTSTTESSTSSTATSATSTAIPLPTNLPPQCQPSRHTAPVSWMGIAGATGGWSFSFSSAETPAECCLHCFTQVDGCNGWQFTPGSATSCTVIEGWEGQKNGDWDKVTCPDGIAGVQFRKQGQGVREGSAGGAGPCGKVAGSQ</sequence>
<dbReference type="AlphaFoldDB" id="A0A6P8AZA3"/>
<proteinExistence type="predicted"/>
<organism evidence="3 4">
    <name type="scientific">Pyricularia grisea</name>
    <name type="common">Crabgrass-specific blast fungus</name>
    <name type="synonym">Magnaporthe grisea</name>
    <dbReference type="NCBI Taxonomy" id="148305"/>
    <lineage>
        <taxon>Eukaryota</taxon>
        <taxon>Fungi</taxon>
        <taxon>Dikarya</taxon>
        <taxon>Ascomycota</taxon>
        <taxon>Pezizomycotina</taxon>
        <taxon>Sordariomycetes</taxon>
        <taxon>Sordariomycetidae</taxon>
        <taxon>Magnaporthales</taxon>
        <taxon>Pyriculariaceae</taxon>
        <taxon>Pyricularia</taxon>
    </lineage>
</organism>